<dbReference type="AlphaFoldDB" id="A0AAI8VU61"/>
<dbReference type="InterPro" id="IPR045864">
    <property type="entry name" value="aa-tRNA-synth_II/BPL/LPL"/>
</dbReference>
<comment type="function">
    <text evidence="1">Catalyzes both the ATP-dependent activation of exogenously supplied lipoate to lipoyl-AMP and the transfer of the activated lipoyl onto the lipoyl domains of lipoate-dependent enzymes.</text>
</comment>
<keyword evidence="8" id="KW-1185">Reference proteome</keyword>
<feature type="domain" description="BPL/LPL catalytic" evidence="6">
    <location>
        <begin position="119"/>
        <end position="309"/>
    </location>
</feature>
<reference evidence="7" key="1">
    <citation type="submission" date="2023-10" db="EMBL/GenBank/DDBJ databases">
        <authorList>
            <person name="Hackl T."/>
        </authorList>
    </citation>
    <scope>NUCLEOTIDE SEQUENCE</scope>
</reference>
<comment type="similarity">
    <text evidence="3">Belongs to the LplA family.</text>
</comment>
<feature type="compositionally biased region" description="Basic and acidic residues" evidence="5">
    <location>
        <begin position="140"/>
        <end position="149"/>
    </location>
</feature>
<evidence type="ECO:0000313" key="7">
    <source>
        <dbReference type="EMBL" id="CAJ2510810.1"/>
    </source>
</evidence>
<dbReference type="Gene3D" id="3.30.930.10">
    <property type="entry name" value="Bira Bifunctional Protein, Domain 2"/>
    <property type="match status" value="1"/>
</dbReference>
<comment type="caution">
    <text evidence="7">The sequence shown here is derived from an EMBL/GenBank/DDBJ whole genome shotgun (WGS) entry which is preliminary data.</text>
</comment>
<evidence type="ECO:0000259" key="6">
    <source>
        <dbReference type="PROSITE" id="PS51733"/>
    </source>
</evidence>
<sequence>MALKLSTRPFWQARFSQNLPLSPSRIRGGGAVRHFSAEIASHPSNRVQIYISRSSDPYLNLSIEHFLLQKSGPDSVVLFLYTNRPCVVIGRNQNPWVEVNLGLINRPGVLALLRSEAAALRRRKSREWESEIDIGQGKNGESENGHDDDGVLLVRRRSGGGTVFHDAGNVNYSVICPPASFDRDKHAEMVVRALHRLGVRSTRVNERHDIVLDVSSTSSSSSSRSSSSSNKPDNTDGTSIKTFKISGSAYKLTRQRSLHHGTCLLSSPNLPFIGRFLRSPAAPYVKARGVESVRSAVRNVSRDPNHNKNDNDGCERREKITNTAFEDAVVAEFGAMYGNVDAEVVGPAEVAGVPEIEKGVAELKSLDWIYTQTPQFTFSTHATESDPRPRPALPPSLPPEFRAAMTVRHGQITEVGGTGLPESLTSTLLHEVDDWRSRTTSEPVGKWLNGLFGARGRPGEP</sequence>
<evidence type="ECO:0000256" key="3">
    <source>
        <dbReference type="ARBA" id="ARBA00008242"/>
    </source>
</evidence>
<feature type="compositionally biased region" description="Low complexity" evidence="5">
    <location>
        <begin position="215"/>
        <end position="229"/>
    </location>
</feature>
<protein>
    <recommendedName>
        <fullName evidence="4">Putative lipoate-protein ligase A</fullName>
    </recommendedName>
</protein>
<comment type="pathway">
    <text evidence="2">Protein modification; protein lipoylation via exogenous pathway; protein N(6)-(lipoyl)lysine from lipoate: step 2/2.</text>
</comment>
<dbReference type="InterPro" id="IPR004143">
    <property type="entry name" value="BPL_LPL_catalytic"/>
</dbReference>
<dbReference type="PANTHER" id="PTHR12561:SF3">
    <property type="entry name" value="LIPOYLTRANSFERASE 1, MITOCHONDRIAL"/>
    <property type="match status" value="1"/>
</dbReference>
<evidence type="ECO:0000256" key="1">
    <source>
        <dbReference type="ARBA" id="ARBA00003253"/>
    </source>
</evidence>
<organism evidence="7 8">
    <name type="scientific">Anthostomella pinea</name>
    <dbReference type="NCBI Taxonomy" id="933095"/>
    <lineage>
        <taxon>Eukaryota</taxon>
        <taxon>Fungi</taxon>
        <taxon>Dikarya</taxon>
        <taxon>Ascomycota</taxon>
        <taxon>Pezizomycotina</taxon>
        <taxon>Sordariomycetes</taxon>
        <taxon>Xylariomycetidae</taxon>
        <taxon>Xylariales</taxon>
        <taxon>Xylariaceae</taxon>
        <taxon>Anthostomella</taxon>
    </lineage>
</organism>
<dbReference type="SUPFAM" id="SSF55681">
    <property type="entry name" value="Class II aaRS and biotin synthetases"/>
    <property type="match status" value="2"/>
</dbReference>
<dbReference type="Proteomes" id="UP001295740">
    <property type="component" value="Unassembled WGS sequence"/>
</dbReference>
<dbReference type="InterPro" id="IPR004562">
    <property type="entry name" value="LipoylTrfase_LipoateP_Ligase"/>
</dbReference>
<feature type="compositionally biased region" description="Polar residues" evidence="5">
    <location>
        <begin position="230"/>
        <end position="240"/>
    </location>
</feature>
<dbReference type="PROSITE" id="PS51733">
    <property type="entry name" value="BPL_LPL_CATALYTIC"/>
    <property type="match status" value="1"/>
</dbReference>
<evidence type="ECO:0000256" key="4">
    <source>
        <dbReference type="ARBA" id="ARBA00015925"/>
    </source>
</evidence>
<name>A0AAI8VU61_9PEZI</name>
<gene>
    <name evidence="7" type="ORF">KHLLAP_LOCUS11278</name>
</gene>
<feature type="region of interest" description="Disordered" evidence="5">
    <location>
        <begin position="130"/>
        <end position="149"/>
    </location>
</feature>
<evidence type="ECO:0000256" key="2">
    <source>
        <dbReference type="ARBA" id="ARBA00005085"/>
    </source>
</evidence>
<dbReference type="GO" id="GO:0009249">
    <property type="term" value="P:protein lipoylation"/>
    <property type="evidence" value="ECO:0007669"/>
    <property type="project" value="InterPro"/>
</dbReference>
<dbReference type="GO" id="GO:0017118">
    <property type="term" value="F:lipoyltransferase activity"/>
    <property type="evidence" value="ECO:0007669"/>
    <property type="project" value="TreeGrafter"/>
</dbReference>
<proteinExistence type="inferred from homology"/>
<dbReference type="GO" id="GO:0005739">
    <property type="term" value="C:mitochondrion"/>
    <property type="evidence" value="ECO:0007669"/>
    <property type="project" value="TreeGrafter"/>
</dbReference>
<dbReference type="EMBL" id="CAUWAG010000018">
    <property type="protein sequence ID" value="CAJ2510810.1"/>
    <property type="molecule type" value="Genomic_DNA"/>
</dbReference>
<dbReference type="Pfam" id="PF21948">
    <property type="entry name" value="LplA-B_cat"/>
    <property type="match status" value="2"/>
</dbReference>
<evidence type="ECO:0000313" key="8">
    <source>
        <dbReference type="Proteomes" id="UP001295740"/>
    </source>
</evidence>
<accession>A0AAI8VU61</accession>
<dbReference type="CDD" id="cd16443">
    <property type="entry name" value="LplA"/>
    <property type="match status" value="1"/>
</dbReference>
<evidence type="ECO:0000256" key="5">
    <source>
        <dbReference type="SAM" id="MobiDB-lite"/>
    </source>
</evidence>
<feature type="region of interest" description="Disordered" evidence="5">
    <location>
        <begin position="210"/>
        <end position="240"/>
    </location>
</feature>
<dbReference type="PANTHER" id="PTHR12561">
    <property type="entry name" value="LIPOATE-PROTEIN LIGASE"/>
    <property type="match status" value="1"/>
</dbReference>